<feature type="domain" description="GH16" evidence="11">
    <location>
        <begin position="1"/>
        <end position="218"/>
    </location>
</feature>
<evidence type="ECO:0000313" key="13">
    <source>
        <dbReference type="Proteomes" id="UP001143981"/>
    </source>
</evidence>
<feature type="region of interest" description="Disordered" evidence="8">
    <location>
        <begin position="225"/>
        <end position="249"/>
    </location>
</feature>
<dbReference type="Pfam" id="PF00005">
    <property type="entry name" value="ABC_tran"/>
    <property type="match status" value="1"/>
</dbReference>
<feature type="transmembrane region" description="Helical" evidence="9">
    <location>
        <begin position="1349"/>
        <end position="1370"/>
    </location>
</feature>
<evidence type="ECO:0000256" key="3">
    <source>
        <dbReference type="ARBA" id="ARBA00022692"/>
    </source>
</evidence>
<dbReference type="EMBL" id="JANBOI010000034">
    <property type="protein sequence ID" value="KAJ1735266.1"/>
    <property type="molecule type" value="Genomic_DNA"/>
</dbReference>
<comment type="subcellular location">
    <subcellularLocation>
        <location evidence="1">Membrane</location>
        <topology evidence="1">Multi-pass membrane protein</topology>
    </subcellularLocation>
</comment>
<dbReference type="Pfam" id="PF19055">
    <property type="entry name" value="ABC2_membrane_7"/>
    <property type="match status" value="1"/>
</dbReference>
<dbReference type="InterPro" id="IPR027417">
    <property type="entry name" value="P-loop_NTPase"/>
</dbReference>
<comment type="caution">
    <text evidence="12">The sequence shown here is derived from an EMBL/GenBank/DDBJ whole genome shotgun (WGS) entry which is preliminary data.</text>
</comment>
<feature type="transmembrane region" description="Helical" evidence="9">
    <location>
        <begin position="1430"/>
        <end position="1452"/>
    </location>
</feature>
<dbReference type="GO" id="GO:0016020">
    <property type="term" value="C:membrane"/>
    <property type="evidence" value="ECO:0007669"/>
    <property type="project" value="UniProtKB-SubCell"/>
</dbReference>
<evidence type="ECO:0000313" key="12">
    <source>
        <dbReference type="EMBL" id="KAJ1735266.1"/>
    </source>
</evidence>
<dbReference type="PROSITE" id="PS50893">
    <property type="entry name" value="ABC_TRANSPORTER_2"/>
    <property type="match status" value="1"/>
</dbReference>
<dbReference type="InterPro" id="IPR013320">
    <property type="entry name" value="ConA-like_dom_sf"/>
</dbReference>
<dbReference type="GO" id="GO:0140359">
    <property type="term" value="F:ABC-type transporter activity"/>
    <property type="evidence" value="ECO:0007669"/>
    <property type="project" value="InterPro"/>
</dbReference>
<keyword evidence="6 9" id="KW-1133">Transmembrane helix</keyword>
<keyword evidence="13" id="KW-1185">Reference proteome</keyword>
<dbReference type="PROSITE" id="PS51762">
    <property type="entry name" value="GH16_2"/>
    <property type="match status" value="1"/>
</dbReference>
<evidence type="ECO:0000256" key="5">
    <source>
        <dbReference type="ARBA" id="ARBA00022840"/>
    </source>
</evidence>
<evidence type="ECO:0000259" key="11">
    <source>
        <dbReference type="PROSITE" id="PS51762"/>
    </source>
</evidence>
<dbReference type="GO" id="GO:0005524">
    <property type="term" value="F:ATP binding"/>
    <property type="evidence" value="ECO:0007669"/>
    <property type="project" value="UniProtKB-KW"/>
</dbReference>
<dbReference type="Gene3D" id="2.60.120.200">
    <property type="match status" value="1"/>
</dbReference>
<evidence type="ECO:0000256" key="8">
    <source>
        <dbReference type="SAM" id="MobiDB-lite"/>
    </source>
</evidence>
<dbReference type="SMART" id="SM00382">
    <property type="entry name" value="AAA"/>
    <property type="match status" value="1"/>
</dbReference>
<proteinExistence type="predicted"/>
<dbReference type="Gene3D" id="3.40.50.300">
    <property type="entry name" value="P-loop containing nucleotide triphosphate hydrolases"/>
    <property type="match status" value="1"/>
</dbReference>
<evidence type="ECO:0000256" key="7">
    <source>
        <dbReference type="ARBA" id="ARBA00023136"/>
    </source>
</evidence>
<dbReference type="Pfam" id="PF01061">
    <property type="entry name" value="ABC2_membrane"/>
    <property type="match status" value="1"/>
</dbReference>
<dbReference type="SUPFAM" id="SSF52540">
    <property type="entry name" value="P-loop containing nucleoside triphosphate hydrolases"/>
    <property type="match status" value="1"/>
</dbReference>
<dbReference type="PANTHER" id="PTHR48041">
    <property type="entry name" value="ABC TRANSPORTER G FAMILY MEMBER 28"/>
    <property type="match status" value="1"/>
</dbReference>
<organism evidence="12 13">
    <name type="scientific">Coemansia biformis</name>
    <dbReference type="NCBI Taxonomy" id="1286918"/>
    <lineage>
        <taxon>Eukaryota</taxon>
        <taxon>Fungi</taxon>
        <taxon>Fungi incertae sedis</taxon>
        <taxon>Zoopagomycota</taxon>
        <taxon>Kickxellomycotina</taxon>
        <taxon>Kickxellomycetes</taxon>
        <taxon>Kickxellales</taxon>
        <taxon>Kickxellaceae</taxon>
        <taxon>Coemansia</taxon>
    </lineage>
</organism>
<dbReference type="GO" id="GO:0004553">
    <property type="term" value="F:hydrolase activity, hydrolyzing O-glycosyl compounds"/>
    <property type="evidence" value="ECO:0007669"/>
    <property type="project" value="InterPro"/>
</dbReference>
<dbReference type="InterPro" id="IPR003439">
    <property type="entry name" value="ABC_transporter-like_ATP-bd"/>
</dbReference>
<dbReference type="InterPro" id="IPR003593">
    <property type="entry name" value="AAA+_ATPase"/>
</dbReference>
<sequence length="1569" mass="168202">MPASQMAGPGTNATFVTEAGAGSASRESGRLLLSLVKSANSTGYVGTTVYFTRWIHYGVVSAMIRSGSTAPGVISSFQLQSADGSSIDMDWVGASSNRVQANFYTRNQLDLAQAAAPVLAASPASSFIEYKIAWLPDSLTWYANGLAVRTVRRQDTWAEGEQRFNFPSSPARLSFAIWDASVSTDPGRMQKWAGAMQAGESSFTMAVESVSVQCYADTAAEAGHPPHGGGVAWPTASGQRSGEAAPPAVTHGSELGNFGLVSKAFDADAGTSGAANAVPPPDDDVSKWLATTWLCLAVAANPEDGDNQHQSDVAEYENKGTRYDIVIQRKDPPPESGPALGDPERQLASDLIADKVHGAHGDSTMPEEGTGAAAADAADDSSLGNNLGGFNLDGILDLMAGDDKGNVNFGAIGLELANNLANVIDMNEVGSMASTLGMVLSGLGAVNEIQRQGGIAGVDRQNPVAAANLILNSGITALIGQVLSNQGAEHDLGLLGNLQLELPAAVRHNGLRTGEGSGKAGGLRTNQEAINLHDIIAGNQMGGIDVQQLAGIMNGLLSSGGTHSADHISPREHGLHTPSGKEKQTARGGKARTDTGTLASMVRGSNTRSIASAVSDFVNGNDTAGFSDIAQAIGIRNFLRAEDKKVPDGLCLNDSVCDGVVPTGEGGRCYNGSKLVTTVVGQCTVGNKGLSRYLPDGVMPKMTFGCDRNSSSCSAQFWISGKEAFYCNLDQCNIGTWGAQSTASIDCRRMKCACIPGRFLCGNYGLDISTVLNEVEGPVDIKCHERGFSDCYIREFVVSKTLASIIGDDAINMECSVGQCMHYSQLPDYKRISRETRKSNMLIGIGTSLLTVYLVLRLIRMLMDILQGVSGIVYPGEIMAILGASGAGKSTLLDILARREKCGKVGGKVLINNCDLIGELTAEEFHRMSGYVDQQDIHVATATVYESVMTSALLRLPRTMSQTAKQRRVRQVLTELGLWSVRDSRIGKSGARGISGGEMRRVSIACELVTSPSIIFLDEPTSGLDAYSAYTVMLTLSQLARRYGRTIVCTIHQPRADIFGMFDRLIVLAAGQMCYSGPALDITEYFKSIGHPVPEGYNVADFSVDLVQHATVAGSNRHLSDNGSAQAASTGALSETQTRAHDEKQTGSKVSSDGEWSPLLGGSRLSLLAEGTGHSNASAATAAMSAHKLGHADGGANIFMGNVDLQQLLRSYADSPHHKQLSSKLDSFTGIDWEPTAFEMVTYPGLTRHSRPVTPMQQVRVIFLNLYDLTLILCRRLRGQQVSQQLDDKLRPTVYEQFLVLSGRIFRNLYRDPTLMLANYALSLFIGLMCGVLFYQLDNSVQGMQNRLGLLMFVLAFYGFGCTTSLLVFAEERLLYLRERANAYYSPLAYFMAKVTFDLVPLRVIPPLLLTLIAYPMIGLAASWPQFIKFFSTLVLFNLTVASQMFFIGLLAEELVVSNFLASIMLLFSLLFGGLILNKESIPAILQNLCRISSFNLAYEALAINELRHAHIEEVRFGLEIQVPTASLVSSFGFDLLAFWPDVAILCAVLAASLGLSLLWLTYVIRERR</sequence>
<feature type="region of interest" description="Disordered" evidence="8">
    <location>
        <begin position="1115"/>
        <end position="1157"/>
    </location>
</feature>
<evidence type="ECO:0000256" key="2">
    <source>
        <dbReference type="ARBA" id="ARBA00022448"/>
    </source>
</evidence>
<evidence type="ECO:0000256" key="1">
    <source>
        <dbReference type="ARBA" id="ARBA00004141"/>
    </source>
</evidence>
<evidence type="ECO:0000259" key="10">
    <source>
        <dbReference type="PROSITE" id="PS50893"/>
    </source>
</evidence>
<dbReference type="PANTHER" id="PTHR48041:SF2">
    <property type="entry name" value="ATP-DEPENDENT PERMEASE-RELATED"/>
    <property type="match status" value="1"/>
</dbReference>
<dbReference type="Pfam" id="PF00722">
    <property type="entry name" value="Glyco_hydro_16"/>
    <property type="match status" value="1"/>
</dbReference>
<feature type="region of interest" description="Disordered" evidence="8">
    <location>
        <begin position="357"/>
        <end position="377"/>
    </location>
</feature>
<keyword evidence="7 9" id="KW-0472">Membrane</keyword>
<accession>A0A9W7YIA9</accession>
<keyword evidence="2" id="KW-0813">Transport</keyword>
<feature type="compositionally biased region" description="Polar residues" evidence="8">
    <location>
        <begin position="1121"/>
        <end position="1137"/>
    </location>
</feature>
<feature type="transmembrane region" description="Helical" evidence="9">
    <location>
        <begin position="1543"/>
        <end position="1565"/>
    </location>
</feature>
<evidence type="ECO:0000256" key="6">
    <source>
        <dbReference type="ARBA" id="ARBA00022989"/>
    </source>
</evidence>
<evidence type="ECO:0000256" key="9">
    <source>
        <dbReference type="SAM" id="Phobius"/>
    </source>
</evidence>
<dbReference type="InterPro" id="IPR013525">
    <property type="entry name" value="ABC2_TM"/>
</dbReference>
<feature type="domain" description="ABC transporter" evidence="10">
    <location>
        <begin position="850"/>
        <end position="1095"/>
    </location>
</feature>
<protein>
    <submittedName>
        <fullName evidence="12">(ABC) transporter</fullName>
    </submittedName>
</protein>
<dbReference type="InterPro" id="IPR017871">
    <property type="entry name" value="ABC_transporter-like_CS"/>
</dbReference>
<keyword evidence="3 9" id="KW-0812">Transmembrane</keyword>
<feature type="transmembrane region" description="Helical" evidence="9">
    <location>
        <begin position="1317"/>
        <end position="1337"/>
    </location>
</feature>
<dbReference type="Proteomes" id="UP001143981">
    <property type="component" value="Unassembled WGS sequence"/>
</dbReference>
<dbReference type="OrthoDB" id="66620at2759"/>
<reference evidence="12" key="1">
    <citation type="submission" date="2022-07" db="EMBL/GenBank/DDBJ databases">
        <title>Phylogenomic reconstructions and comparative analyses of Kickxellomycotina fungi.</title>
        <authorList>
            <person name="Reynolds N.K."/>
            <person name="Stajich J.E."/>
            <person name="Barry K."/>
            <person name="Grigoriev I.V."/>
            <person name="Crous P."/>
            <person name="Smith M.E."/>
        </authorList>
    </citation>
    <scope>NUCLEOTIDE SEQUENCE</scope>
    <source>
        <strain evidence="12">BCRC 34381</strain>
    </source>
</reference>
<dbReference type="GO" id="GO:0016887">
    <property type="term" value="F:ATP hydrolysis activity"/>
    <property type="evidence" value="ECO:0007669"/>
    <property type="project" value="InterPro"/>
</dbReference>
<dbReference type="InterPro" id="IPR043926">
    <property type="entry name" value="ABCG_dom"/>
</dbReference>
<gene>
    <name evidence="12" type="primary">ADP1</name>
    <name evidence="12" type="ORF">LPJ61_000640</name>
</gene>
<dbReference type="PROSITE" id="PS00211">
    <property type="entry name" value="ABC_TRANSPORTER_1"/>
    <property type="match status" value="1"/>
</dbReference>
<feature type="transmembrane region" description="Helical" evidence="9">
    <location>
        <begin position="1404"/>
        <end position="1424"/>
    </location>
</feature>
<dbReference type="InterPro" id="IPR000757">
    <property type="entry name" value="Beta-glucanase-like"/>
</dbReference>
<dbReference type="GO" id="GO:0005975">
    <property type="term" value="P:carbohydrate metabolic process"/>
    <property type="evidence" value="ECO:0007669"/>
    <property type="project" value="InterPro"/>
</dbReference>
<dbReference type="InterPro" id="IPR050352">
    <property type="entry name" value="ABCG_transporters"/>
</dbReference>
<feature type="compositionally biased region" description="Basic and acidic residues" evidence="8">
    <location>
        <begin position="564"/>
        <end position="585"/>
    </location>
</feature>
<name>A0A9W7YIA9_9FUNG</name>
<keyword evidence="4" id="KW-0547">Nucleotide-binding</keyword>
<keyword evidence="5" id="KW-0067">ATP-binding</keyword>
<feature type="transmembrane region" description="Helical" evidence="9">
    <location>
        <begin position="1459"/>
        <end position="1477"/>
    </location>
</feature>
<evidence type="ECO:0000256" key="4">
    <source>
        <dbReference type="ARBA" id="ARBA00022741"/>
    </source>
</evidence>
<dbReference type="SUPFAM" id="SSF49899">
    <property type="entry name" value="Concanavalin A-like lectins/glucanases"/>
    <property type="match status" value="1"/>
</dbReference>
<feature type="region of interest" description="Disordered" evidence="8">
    <location>
        <begin position="561"/>
        <end position="592"/>
    </location>
</feature>